<dbReference type="InterPro" id="IPR007487">
    <property type="entry name" value="ABC_transpt-TYRBP-like"/>
</dbReference>
<comment type="caution">
    <text evidence="1">The sequence shown here is derived from an EMBL/GenBank/DDBJ whole genome shotgun (WGS) entry which is preliminary data.</text>
</comment>
<dbReference type="Gene3D" id="3.40.50.2300">
    <property type="match status" value="2"/>
</dbReference>
<protein>
    <submittedName>
        <fullName evidence="1">ABC transporter substrate-binding protein</fullName>
    </submittedName>
</protein>
<dbReference type="CDD" id="cd06325">
    <property type="entry name" value="PBP1_ABC_unchar_transporter"/>
    <property type="match status" value="1"/>
</dbReference>
<accession>A0A9D1MNG0</accession>
<proteinExistence type="predicted"/>
<evidence type="ECO:0000313" key="1">
    <source>
        <dbReference type="EMBL" id="HIU63303.1"/>
    </source>
</evidence>
<dbReference type="EMBL" id="DVNJ01000032">
    <property type="protein sequence ID" value="HIU63303.1"/>
    <property type="molecule type" value="Genomic_DNA"/>
</dbReference>
<reference evidence="1" key="1">
    <citation type="submission" date="2020-10" db="EMBL/GenBank/DDBJ databases">
        <authorList>
            <person name="Gilroy R."/>
        </authorList>
    </citation>
    <scope>NUCLEOTIDE SEQUENCE</scope>
    <source>
        <strain evidence="1">9366</strain>
    </source>
</reference>
<dbReference type="PROSITE" id="PS51257">
    <property type="entry name" value="PROKAR_LIPOPROTEIN"/>
    <property type="match status" value="1"/>
</dbReference>
<dbReference type="Proteomes" id="UP000824145">
    <property type="component" value="Unassembled WGS sequence"/>
</dbReference>
<name>A0A9D1MNG0_9FIRM</name>
<reference evidence="1" key="2">
    <citation type="journal article" date="2021" name="PeerJ">
        <title>Extensive microbial diversity within the chicken gut microbiome revealed by metagenomics and culture.</title>
        <authorList>
            <person name="Gilroy R."/>
            <person name="Ravi A."/>
            <person name="Getino M."/>
            <person name="Pursley I."/>
            <person name="Horton D.L."/>
            <person name="Alikhan N.F."/>
            <person name="Baker D."/>
            <person name="Gharbi K."/>
            <person name="Hall N."/>
            <person name="Watson M."/>
            <person name="Adriaenssens E.M."/>
            <person name="Foster-Nyarko E."/>
            <person name="Jarju S."/>
            <person name="Secka A."/>
            <person name="Antonio M."/>
            <person name="Oren A."/>
            <person name="Chaudhuri R.R."/>
            <person name="La Ragione R."/>
            <person name="Hildebrand F."/>
            <person name="Pallen M.J."/>
        </authorList>
    </citation>
    <scope>NUCLEOTIDE SEQUENCE</scope>
    <source>
        <strain evidence="1">9366</strain>
    </source>
</reference>
<dbReference type="AlphaFoldDB" id="A0A9D1MNG0"/>
<dbReference type="SUPFAM" id="SSF53822">
    <property type="entry name" value="Periplasmic binding protein-like I"/>
    <property type="match status" value="1"/>
</dbReference>
<dbReference type="InterPro" id="IPR028082">
    <property type="entry name" value="Peripla_BP_I"/>
</dbReference>
<sequence>MRKKILIAAIAVVAVVAVVAGVLGFSACTTADFTIGIALPMQHDALGLAADTFMSTLEEKLVADGYTVKFDEQNANSDASLYPTIVTNFANKGYDMIYTLGTDISVAAKTATSTIPVLFNAVTDPVAAKLVASNEQPGANVTGVSDLNPIDEQVALMQMLMGGADATDFSVGILFTNSEPNSKVQANAVEAACKAKNIAVKQYGITKVDDISGMMNTIKNEGVDIIYIPTDNLLAANASTVNVQNIQTGANLPIVCGESNMNKECGVATISVDYARLGELAAQSAYEILVGGKSPAEVAVVYSAKEDLAYSVEEDIAEGIGFTIPDAVKELVA</sequence>
<gene>
    <name evidence="1" type="ORF">IAB07_06010</name>
</gene>
<evidence type="ECO:0000313" key="2">
    <source>
        <dbReference type="Proteomes" id="UP000824145"/>
    </source>
</evidence>
<dbReference type="PANTHER" id="PTHR35271">
    <property type="entry name" value="ABC TRANSPORTER, SUBSTRATE-BINDING LIPOPROTEIN-RELATED"/>
    <property type="match status" value="1"/>
</dbReference>
<dbReference type="Pfam" id="PF04392">
    <property type="entry name" value="ABC_sub_bind"/>
    <property type="match status" value="1"/>
</dbReference>
<organism evidence="1 2">
    <name type="scientific">Candidatus Caccalectryoclostridium excrementigallinarum</name>
    <dbReference type="NCBI Taxonomy" id="2840710"/>
    <lineage>
        <taxon>Bacteria</taxon>
        <taxon>Bacillati</taxon>
        <taxon>Bacillota</taxon>
        <taxon>Clostridia</taxon>
        <taxon>Christensenellales</taxon>
        <taxon>Christensenellaceae</taxon>
        <taxon>Christensenellaceae incertae sedis</taxon>
        <taxon>Candidatus Caccalectryoclostridium</taxon>
    </lineage>
</organism>
<dbReference type="PANTHER" id="PTHR35271:SF1">
    <property type="entry name" value="ABC TRANSPORTER, SUBSTRATE-BINDING LIPOPROTEIN"/>
    <property type="match status" value="1"/>
</dbReference>